<dbReference type="PIRSF" id="PIRSF000429">
    <property type="entry name" value="Ac-CoA_Ac_transf"/>
    <property type="match status" value="1"/>
</dbReference>
<dbReference type="SUPFAM" id="SSF53901">
    <property type="entry name" value="Thiolase-like"/>
    <property type="match status" value="2"/>
</dbReference>
<evidence type="ECO:0000259" key="6">
    <source>
        <dbReference type="Pfam" id="PF00108"/>
    </source>
</evidence>
<reference evidence="8 9" key="1">
    <citation type="submission" date="2017-03" db="EMBL/GenBank/DDBJ databases">
        <authorList>
            <person name="Afonso C.L."/>
            <person name="Miller P.J."/>
            <person name="Scott M.A."/>
            <person name="Spackman E."/>
            <person name="Goraichik I."/>
            <person name="Dimitrov K.M."/>
            <person name="Suarez D.L."/>
            <person name="Swayne D.E."/>
        </authorList>
    </citation>
    <scope>NUCLEOTIDE SEQUENCE [LARGE SCALE GENOMIC DNA]</scope>
    <source>
        <strain evidence="8">Genome sequencing of Nitrospira japonica strain NJ11</strain>
    </source>
</reference>
<keyword evidence="2 5" id="KW-0808">Transferase</keyword>
<dbReference type="PROSITE" id="PS00099">
    <property type="entry name" value="THIOLASE_3"/>
    <property type="match status" value="1"/>
</dbReference>
<dbReference type="NCBIfam" id="TIGR01930">
    <property type="entry name" value="AcCoA-C-Actrans"/>
    <property type="match status" value="1"/>
</dbReference>
<protein>
    <submittedName>
        <fullName evidence="8">3-ketoacyl-CoA thiolase</fullName>
        <ecNumber evidence="8">2.3.1.16</ecNumber>
    </submittedName>
</protein>
<feature type="active site" description="Proton acceptor" evidence="4">
    <location>
        <position position="397"/>
    </location>
</feature>
<sequence length="441" mass="47594">MRNVVVVDAFRTPLCKEGTDFSGTDAEVLGAWVVRELIMRCHRWNLPLTTIDCVLGSNVATPMHAVNPTRVAAVTGGLPATIPADTVAGKNCGSGVTALYYASLRIRSGDADTVLAMGMEAMSRIPVVYDRTVADLILRYGKGRTFRERAGAALSLIPKLLNLKRYPPRVGLVMGLTDPMCDLIMGLTAENISKDPELRISREEQDAYAVQSHQRAARAWKNGLFADEVVTTYVPERQAYVTHDNGIREDASLETFGGVRPVFDRFHGSVTPANASQITDAAAAMLLMEEEKAKSLGLPILGYVREYADFGYEPSCMGLAPVGAIASLLAKTGLSLKDFAVCEINEAFASVVLGITRILDSSALMERKFGRYGWTERLGHIPSDDLNPHGGAIALGHPVGVSGLRLAMTALYELRRRNAQRALISACVGGGQGVAMIVERK</sequence>
<feature type="domain" description="Thiolase C-terminal" evidence="7">
    <location>
        <begin position="299"/>
        <end position="440"/>
    </location>
</feature>
<dbReference type="EMBL" id="LT828648">
    <property type="protein sequence ID" value="SLM48760.1"/>
    <property type="molecule type" value="Genomic_DNA"/>
</dbReference>
<evidence type="ECO:0000256" key="4">
    <source>
        <dbReference type="PIRSR" id="PIRSR000429-1"/>
    </source>
</evidence>
<dbReference type="InterPro" id="IPR020617">
    <property type="entry name" value="Thiolase_C"/>
</dbReference>
<feature type="active site" description="Acyl-thioester intermediate" evidence="4">
    <location>
        <position position="92"/>
    </location>
</feature>
<evidence type="ECO:0000259" key="7">
    <source>
        <dbReference type="Pfam" id="PF02803"/>
    </source>
</evidence>
<dbReference type="AlphaFoldDB" id="A0A1W1I6Y2"/>
<dbReference type="InterPro" id="IPR020610">
    <property type="entry name" value="Thiolase_AS"/>
</dbReference>
<dbReference type="PANTHER" id="PTHR18919:SF151">
    <property type="entry name" value="BLR2427 PROTEIN"/>
    <property type="match status" value="1"/>
</dbReference>
<accession>A0A1W1I6Y2</accession>
<dbReference type="PROSITE" id="PS00737">
    <property type="entry name" value="THIOLASE_2"/>
    <property type="match status" value="1"/>
</dbReference>
<evidence type="ECO:0000256" key="3">
    <source>
        <dbReference type="ARBA" id="ARBA00023315"/>
    </source>
</evidence>
<dbReference type="InterPro" id="IPR020613">
    <property type="entry name" value="Thiolase_CS"/>
</dbReference>
<comment type="similarity">
    <text evidence="1 5">Belongs to the thiolase-like superfamily. Thiolase family.</text>
</comment>
<dbReference type="EC" id="2.3.1.16" evidence="8"/>
<dbReference type="RefSeq" id="WP_172834301.1">
    <property type="nucleotide sequence ID" value="NZ_LT828648.1"/>
</dbReference>
<evidence type="ECO:0000313" key="9">
    <source>
        <dbReference type="Proteomes" id="UP000192042"/>
    </source>
</evidence>
<feature type="domain" description="Thiolase N-terminal" evidence="6">
    <location>
        <begin position="4"/>
        <end position="291"/>
    </location>
</feature>
<evidence type="ECO:0000256" key="2">
    <source>
        <dbReference type="ARBA" id="ARBA00022679"/>
    </source>
</evidence>
<dbReference type="Proteomes" id="UP000192042">
    <property type="component" value="Chromosome I"/>
</dbReference>
<dbReference type="STRING" id="1325564.NSJP_2593"/>
<keyword evidence="9" id="KW-1185">Reference proteome</keyword>
<proteinExistence type="inferred from homology"/>
<gene>
    <name evidence="8" type="primary">fadI</name>
    <name evidence="8" type="ORF">NSJP_2593</name>
</gene>
<evidence type="ECO:0000256" key="5">
    <source>
        <dbReference type="RuleBase" id="RU003557"/>
    </source>
</evidence>
<name>A0A1W1I6Y2_9BACT</name>
<evidence type="ECO:0000313" key="8">
    <source>
        <dbReference type="EMBL" id="SLM48760.1"/>
    </source>
</evidence>
<dbReference type="InterPro" id="IPR020616">
    <property type="entry name" value="Thiolase_N"/>
</dbReference>
<dbReference type="PANTHER" id="PTHR18919">
    <property type="entry name" value="ACETYL-COA C-ACYLTRANSFERASE"/>
    <property type="match status" value="1"/>
</dbReference>
<feature type="active site" description="Proton acceptor" evidence="4">
    <location>
        <position position="427"/>
    </location>
</feature>
<dbReference type="InterPro" id="IPR016039">
    <property type="entry name" value="Thiolase-like"/>
</dbReference>
<organism evidence="8 9">
    <name type="scientific">Nitrospira japonica</name>
    <dbReference type="NCBI Taxonomy" id="1325564"/>
    <lineage>
        <taxon>Bacteria</taxon>
        <taxon>Pseudomonadati</taxon>
        <taxon>Nitrospirota</taxon>
        <taxon>Nitrospiria</taxon>
        <taxon>Nitrospirales</taxon>
        <taxon>Nitrospiraceae</taxon>
        <taxon>Nitrospira</taxon>
    </lineage>
</organism>
<dbReference type="Pfam" id="PF02803">
    <property type="entry name" value="Thiolase_C"/>
    <property type="match status" value="1"/>
</dbReference>
<keyword evidence="3 5" id="KW-0012">Acyltransferase</keyword>
<dbReference type="KEGG" id="nja:NSJP_2593"/>
<dbReference type="Pfam" id="PF00108">
    <property type="entry name" value="Thiolase_N"/>
    <property type="match status" value="1"/>
</dbReference>
<dbReference type="CDD" id="cd00751">
    <property type="entry name" value="thiolase"/>
    <property type="match status" value="1"/>
</dbReference>
<dbReference type="Gene3D" id="3.40.47.10">
    <property type="match status" value="1"/>
</dbReference>
<evidence type="ECO:0000256" key="1">
    <source>
        <dbReference type="ARBA" id="ARBA00010982"/>
    </source>
</evidence>
<dbReference type="InterPro" id="IPR002155">
    <property type="entry name" value="Thiolase"/>
</dbReference>
<dbReference type="GO" id="GO:0003988">
    <property type="term" value="F:acetyl-CoA C-acyltransferase activity"/>
    <property type="evidence" value="ECO:0007669"/>
    <property type="project" value="UniProtKB-EC"/>
</dbReference>